<name>A0A840CV73_9BACE</name>
<feature type="transmembrane region" description="Helical" evidence="1">
    <location>
        <begin position="525"/>
        <end position="543"/>
    </location>
</feature>
<dbReference type="InterPro" id="IPR021280">
    <property type="entry name" value="TMEM260-like"/>
</dbReference>
<dbReference type="Pfam" id="PF11028">
    <property type="entry name" value="TMEM260-like"/>
    <property type="match status" value="1"/>
</dbReference>
<dbReference type="AlphaFoldDB" id="A0A840CV73"/>
<feature type="transmembrane region" description="Helical" evidence="1">
    <location>
        <begin position="149"/>
        <end position="167"/>
    </location>
</feature>
<feature type="transmembrane region" description="Helical" evidence="1">
    <location>
        <begin position="586"/>
        <end position="603"/>
    </location>
</feature>
<evidence type="ECO:0000256" key="1">
    <source>
        <dbReference type="SAM" id="Phobius"/>
    </source>
</evidence>
<reference evidence="2" key="1">
    <citation type="submission" date="2020-08" db="EMBL/GenBank/DDBJ databases">
        <title>Genomic Encyclopedia of Type Strains, Phase IV (KMG-IV): sequencing the most valuable type-strain genomes for metagenomic binning, comparative biology and taxonomic classification.</title>
        <authorList>
            <person name="Goeker M."/>
        </authorList>
    </citation>
    <scope>NUCLEOTIDE SEQUENCE [LARGE SCALE GENOMIC DNA]</scope>
    <source>
        <strain evidence="2">DSM 105720</strain>
    </source>
</reference>
<dbReference type="Proteomes" id="UP000560658">
    <property type="component" value="Unassembled WGS sequence"/>
</dbReference>
<evidence type="ECO:0008006" key="4">
    <source>
        <dbReference type="Google" id="ProtNLM"/>
    </source>
</evidence>
<keyword evidence="1" id="KW-0812">Transmembrane</keyword>
<feature type="transmembrane region" description="Helical" evidence="1">
    <location>
        <begin position="292"/>
        <end position="312"/>
    </location>
</feature>
<keyword evidence="1" id="KW-1133">Transmembrane helix</keyword>
<feature type="transmembrane region" description="Helical" evidence="1">
    <location>
        <begin position="117"/>
        <end position="137"/>
    </location>
</feature>
<organism evidence="2 3">
    <name type="scientific">Bacteroides reticulotermitis</name>
    <dbReference type="NCBI Taxonomy" id="1133319"/>
    <lineage>
        <taxon>Bacteria</taxon>
        <taxon>Pseudomonadati</taxon>
        <taxon>Bacteroidota</taxon>
        <taxon>Bacteroidia</taxon>
        <taxon>Bacteroidales</taxon>
        <taxon>Bacteroidaceae</taxon>
        <taxon>Bacteroides</taxon>
    </lineage>
</organism>
<gene>
    <name evidence="2" type="ORF">GGR06_001566</name>
</gene>
<dbReference type="InterPro" id="IPR052724">
    <property type="entry name" value="GT117_domain-containing"/>
</dbReference>
<keyword evidence="3" id="KW-1185">Reference proteome</keyword>
<dbReference type="RefSeq" id="WP_183208237.1">
    <property type="nucleotide sequence ID" value="NZ_JACIER010000005.1"/>
</dbReference>
<evidence type="ECO:0000313" key="2">
    <source>
        <dbReference type="EMBL" id="MBB4043780.1"/>
    </source>
</evidence>
<feature type="transmembrane region" description="Helical" evidence="1">
    <location>
        <begin position="76"/>
        <end position="97"/>
    </location>
</feature>
<feature type="transmembrane region" description="Helical" evidence="1">
    <location>
        <begin position="555"/>
        <end position="579"/>
    </location>
</feature>
<feature type="transmembrane region" description="Helical" evidence="1">
    <location>
        <begin position="12"/>
        <end position="29"/>
    </location>
</feature>
<feature type="transmembrane region" description="Helical" evidence="1">
    <location>
        <begin position="222"/>
        <end position="241"/>
    </location>
</feature>
<feature type="transmembrane region" description="Helical" evidence="1">
    <location>
        <begin position="497"/>
        <end position="513"/>
    </location>
</feature>
<comment type="caution">
    <text evidence="2">The sequence shown here is derived from an EMBL/GenBank/DDBJ whole genome shotgun (WGS) entry which is preliminary data.</text>
</comment>
<keyword evidence="1" id="KW-0472">Membrane</keyword>
<accession>A0A840CV73</accession>
<sequence length="1048" mass="121332">MNLVLFKRWNNAGGWILFLIAAYVFGSTIEPTTSYWDCPEFISCAEKLQIGHPPGAPFYMLVGNLFTQFADSPTHIALTVNLLNALLSAGCILFLFWSITRLVKPLIVPDKCQLLQISDVVLILGSGAVGALAYTFSDTFWFSAVEGEVYAFSSFLTAFVFWLILRWQDESNSVYGDRWIILIAYIIGLSIGVHLLNLLCIPAIVLVYYYQQKRHSVTFKGAVGAVLVSGLLIAFILFVYIPGMAEVGGWFELLFVNVLGFPFHTGLLVFLLLFFLLVGVLLWRFKKRVVQLSAWCILMLTIGYTSYAVILIRSNANPPLNENAPDNIFTLKSYLNREQYESVPLFYGKSYASEPEYTPDGDYLRIKTKKGDAIYRPDPEAGIYRVIRHREEVCYTQKMLFPRMWNDRATEAYKSWSGGEGKLPTQKENLTYFIRYQLNHMYWRYFLWNFVGRQNDYQSTGEAEHGNWLTGISVLDNLRLGDQQLLPQSLQQNKGHNVYYALPLILGLLGIGWQWTRGKQGKMQFSVLFFLFFMTGIAIVLYLNQAPDQPRERDYAYAGSFYVFAIWMGLGAAGLCEWVRKKRTRLLPVCLSMLLCLLVPIQMGSQTWDDHDRSNRYTCRDFGSNYLMTLPDQGHPIIFCNGDNDTFPLWYNQDTEEVRRDARICNLSYAQTDWYIYQQQCPLYEAPGLPIPWKRKQYQEGTNEYVEIRPELKGQIQAFYQQHPEEARQTFGEDPFDVRNILKYWAFAENPEFHIIPTDTISLPIDKEALLRSNIMLPAAIRHLKGDELRNALPDRMEISLKGMRMLTKVDLLVLEVLANCNWERPLYMAISVGAVSKLKLDNFLVMEGLAYRFTPFDYQQWGDAQQPNSYAMDVERLYENLMDRYKYGGLDAHPLYLDETTRRICYSHRRLFAQLATQLLKQDDEVRARKVLSYARQVLPAYNVPEVYESGAFDLAAAYATLGENAEAERILTYLIAEAESYVNWSFSFGSSNLHFLERECLYRFWQWNQCNELLQRVSEKACRTSKQRFEEKYTYFTQLMKNYSTQ</sequence>
<dbReference type="PANTHER" id="PTHR16214:SF3">
    <property type="entry name" value="TRANSMEMBRANE PROTEIN 260"/>
    <property type="match status" value="1"/>
</dbReference>
<proteinExistence type="predicted"/>
<protein>
    <recommendedName>
        <fullName evidence="4">DUF2723 domain-containing protein</fullName>
    </recommendedName>
</protein>
<evidence type="ECO:0000313" key="3">
    <source>
        <dbReference type="Proteomes" id="UP000560658"/>
    </source>
</evidence>
<dbReference type="PANTHER" id="PTHR16214">
    <property type="entry name" value="TRANSMEMBRANE PROTEIN 260"/>
    <property type="match status" value="1"/>
</dbReference>
<feature type="transmembrane region" description="Helical" evidence="1">
    <location>
        <begin position="261"/>
        <end position="285"/>
    </location>
</feature>
<dbReference type="EMBL" id="JACIER010000005">
    <property type="protein sequence ID" value="MBB4043780.1"/>
    <property type="molecule type" value="Genomic_DNA"/>
</dbReference>
<feature type="transmembrane region" description="Helical" evidence="1">
    <location>
        <begin position="179"/>
        <end position="210"/>
    </location>
</feature>